<feature type="transmembrane region" description="Helical" evidence="6">
    <location>
        <begin position="316"/>
        <end position="342"/>
    </location>
</feature>
<organism evidence="8 9">
    <name type="scientific">Sphingomonas gilva</name>
    <dbReference type="NCBI Taxonomy" id="2305907"/>
    <lineage>
        <taxon>Bacteria</taxon>
        <taxon>Pseudomonadati</taxon>
        <taxon>Pseudomonadota</taxon>
        <taxon>Alphaproteobacteria</taxon>
        <taxon>Sphingomonadales</taxon>
        <taxon>Sphingomonadaceae</taxon>
        <taxon>Sphingomonas</taxon>
    </lineage>
</organism>
<feature type="transmembrane region" description="Helical" evidence="6">
    <location>
        <begin position="87"/>
        <end position="106"/>
    </location>
</feature>
<dbReference type="AlphaFoldDB" id="A0A396RRG3"/>
<reference evidence="8 9" key="1">
    <citation type="submission" date="2018-08" db="EMBL/GenBank/DDBJ databases">
        <title>The multiple taxonomic identification of Sphingomonas gilva.</title>
        <authorList>
            <person name="Zhu D."/>
            <person name="Zheng S."/>
        </authorList>
    </citation>
    <scope>NUCLEOTIDE SEQUENCE [LARGE SCALE GENOMIC DNA]</scope>
    <source>
        <strain evidence="8 9">ZDH117</strain>
    </source>
</reference>
<sequence length="414" mass="43379">MQAHPPVTPSSIAPLGPREFVALVACMMAMTALGIDSMLPALPAIGGDFALADANDQQWVIAVFMFGFASGQLLWGPLSDRFGRRPIFMLTLALGAVFNAVAAFSASYELLLAARFASGIAVASSRVVTVALVRDCYSGRAMARVMSLAFIVFMAAPVLAPTIGTLVMLVAPWRAIFWTLAAAAALTLLWVSARLPETLHAEDRLPLSLTRLARGARFALTERNSIGYTLAMACVSTGLFGFINSIPQVLDVAFDALDRLALVFASVAGLMAAANYFNSRIVMRLGTRLLSHSALLGFIFFALVHLGFAFSGAETLWSFVIVQALMMGCFGLASANFGAMAMDNMGHIAGTASSVQGFIGTAGGALGGILIGQAFDGTTIPLYTGFLLGGLGALAAVLVTEQGRLFRAHHAANG</sequence>
<dbReference type="InterPro" id="IPR036259">
    <property type="entry name" value="MFS_trans_sf"/>
</dbReference>
<keyword evidence="3 6" id="KW-0812">Transmembrane</keyword>
<dbReference type="PANTHER" id="PTHR23502">
    <property type="entry name" value="MAJOR FACILITATOR SUPERFAMILY"/>
    <property type="match status" value="1"/>
</dbReference>
<feature type="transmembrane region" description="Helical" evidence="6">
    <location>
        <begin position="226"/>
        <end position="247"/>
    </location>
</feature>
<evidence type="ECO:0000256" key="6">
    <source>
        <dbReference type="SAM" id="Phobius"/>
    </source>
</evidence>
<dbReference type="GO" id="GO:0022857">
    <property type="term" value="F:transmembrane transporter activity"/>
    <property type="evidence" value="ECO:0007669"/>
    <property type="project" value="InterPro"/>
</dbReference>
<dbReference type="PANTHER" id="PTHR23502:SF132">
    <property type="entry name" value="POLYAMINE TRANSPORTER 2-RELATED"/>
    <property type="match status" value="1"/>
</dbReference>
<feature type="transmembrane region" description="Helical" evidence="6">
    <location>
        <begin position="112"/>
        <end position="133"/>
    </location>
</feature>
<evidence type="ECO:0000256" key="4">
    <source>
        <dbReference type="ARBA" id="ARBA00022989"/>
    </source>
</evidence>
<dbReference type="RefSeq" id="WP_118862487.1">
    <property type="nucleotide sequence ID" value="NZ_QWLV01000001.1"/>
</dbReference>
<feature type="domain" description="Major facilitator superfamily (MFS) profile" evidence="7">
    <location>
        <begin position="20"/>
        <end position="404"/>
    </location>
</feature>
<keyword evidence="2" id="KW-0813">Transport</keyword>
<evidence type="ECO:0000259" key="7">
    <source>
        <dbReference type="PROSITE" id="PS50850"/>
    </source>
</evidence>
<dbReference type="GO" id="GO:0005886">
    <property type="term" value="C:plasma membrane"/>
    <property type="evidence" value="ECO:0007669"/>
    <property type="project" value="TreeGrafter"/>
</dbReference>
<feature type="transmembrane region" description="Helical" evidence="6">
    <location>
        <begin position="380"/>
        <end position="399"/>
    </location>
</feature>
<evidence type="ECO:0000256" key="5">
    <source>
        <dbReference type="ARBA" id="ARBA00023136"/>
    </source>
</evidence>
<evidence type="ECO:0000256" key="2">
    <source>
        <dbReference type="ARBA" id="ARBA00022448"/>
    </source>
</evidence>
<dbReference type="PROSITE" id="PS50850">
    <property type="entry name" value="MFS"/>
    <property type="match status" value="1"/>
</dbReference>
<name>A0A396RRG3_9SPHN</name>
<evidence type="ECO:0000313" key="9">
    <source>
        <dbReference type="Proteomes" id="UP000266693"/>
    </source>
</evidence>
<keyword evidence="5 6" id="KW-0472">Membrane</keyword>
<feature type="transmembrane region" description="Helical" evidence="6">
    <location>
        <begin position="259"/>
        <end position="277"/>
    </location>
</feature>
<dbReference type="OrthoDB" id="9800416at2"/>
<accession>A0A396RRG3</accession>
<feature type="transmembrane region" description="Helical" evidence="6">
    <location>
        <begin position="20"/>
        <end position="39"/>
    </location>
</feature>
<evidence type="ECO:0000313" key="8">
    <source>
        <dbReference type="EMBL" id="RHW18979.1"/>
    </source>
</evidence>
<evidence type="ECO:0000256" key="1">
    <source>
        <dbReference type="ARBA" id="ARBA00004141"/>
    </source>
</evidence>
<dbReference type="Proteomes" id="UP000266693">
    <property type="component" value="Unassembled WGS sequence"/>
</dbReference>
<feature type="transmembrane region" description="Helical" evidence="6">
    <location>
        <begin position="354"/>
        <end position="374"/>
    </location>
</feature>
<gene>
    <name evidence="8" type="ORF">D1610_02265</name>
</gene>
<keyword evidence="9" id="KW-1185">Reference proteome</keyword>
<feature type="transmembrane region" description="Helical" evidence="6">
    <location>
        <begin position="145"/>
        <end position="169"/>
    </location>
</feature>
<dbReference type="EMBL" id="QWLV01000001">
    <property type="protein sequence ID" value="RHW18979.1"/>
    <property type="molecule type" value="Genomic_DNA"/>
</dbReference>
<keyword evidence="4 6" id="KW-1133">Transmembrane helix</keyword>
<feature type="transmembrane region" description="Helical" evidence="6">
    <location>
        <begin position="289"/>
        <end position="310"/>
    </location>
</feature>
<comment type="caution">
    <text evidence="8">The sequence shown here is derived from an EMBL/GenBank/DDBJ whole genome shotgun (WGS) entry which is preliminary data.</text>
</comment>
<dbReference type="InterPro" id="IPR020846">
    <property type="entry name" value="MFS_dom"/>
</dbReference>
<dbReference type="SUPFAM" id="SSF103473">
    <property type="entry name" value="MFS general substrate transporter"/>
    <property type="match status" value="1"/>
</dbReference>
<comment type="subcellular location">
    <subcellularLocation>
        <location evidence="1">Membrane</location>
        <topology evidence="1">Multi-pass membrane protein</topology>
    </subcellularLocation>
</comment>
<feature type="transmembrane region" description="Helical" evidence="6">
    <location>
        <begin position="175"/>
        <end position="195"/>
    </location>
</feature>
<evidence type="ECO:0000256" key="3">
    <source>
        <dbReference type="ARBA" id="ARBA00022692"/>
    </source>
</evidence>
<dbReference type="Gene3D" id="1.20.1720.10">
    <property type="entry name" value="Multidrug resistance protein D"/>
    <property type="match status" value="1"/>
</dbReference>
<feature type="transmembrane region" description="Helical" evidence="6">
    <location>
        <begin position="59"/>
        <end position="75"/>
    </location>
</feature>
<protein>
    <submittedName>
        <fullName evidence="8">MFS transporter</fullName>
    </submittedName>
</protein>
<proteinExistence type="predicted"/>
<dbReference type="CDD" id="cd17320">
    <property type="entry name" value="MFS_MdfA_MDR_like"/>
    <property type="match status" value="1"/>
</dbReference>
<dbReference type="InterPro" id="IPR011701">
    <property type="entry name" value="MFS"/>
</dbReference>
<dbReference type="Pfam" id="PF07690">
    <property type="entry name" value="MFS_1"/>
    <property type="match status" value="1"/>
</dbReference>